<dbReference type="EMBL" id="JACDXX010000020">
    <property type="protein sequence ID" value="MCB5411771.1"/>
    <property type="molecule type" value="Genomic_DNA"/>
</dbReference>
<comment type="caution">
    <text evidence="2">The sequence shown here is derived from an EMBL/GenBank/DDBJ whole genome shotgun (WGS) entry which is preliminary data.</text>
</comment>
<gene>
    <name evidence="2" type="ORF">H0485_17395</name>
</gene>
<dbReference type="Pfam" id="PF24243">
    <property type="entry name" value="Phage_tail_C"/>
    <property type="match status" value="1"/>
</dbReference>
<organism evidence="2 3">
    <name type="scientific">Pseudogemmobacter faecipullorum</name>
    <dbReference type="NCBI Taxonomy" id="2755041"/>
    <lineage>
        <taxon>Bacteria</taxon>
        <taxon>Pseudomonadati</taxon>
        <taxon>Pseudomonadota</taxon>
        <taxon>Alphaproteobacteria</taxon>
        <taxon>Rhodobacterales</taxon>
        <taxon>Paracoccaceae</taxon>
        <taxon>Pseudogemmobacter</taxon>
    </lineage>
</organism>
<dbReference type="RefSeq" id="WP_226937222.1">
    <property type="nucleotide sequence ID" value="NZ_JACDXX010000020.1"/>
</dbReference>
<evidence type="ECO:0000313" key="2">
    <source>
        <dbReference type="EMBL" id="MCB5411771.1"/>
    </source>
</evidence>
<protein>
    <recommendedName>
        <fullName evidence="1">Minor tail protein gp31 C-terminal domain-containing protein</fullName>
    </recommendedName>
</protein>
<name>A0ABS8CQU7_9RHOB</name>
<accession>A0ABS8CQU7</accession>
<sequence>MALTKSIITGRVVLPTDAPAKAAEVTFTLSGFDTEGADVVLPATERAPLKQDGSLPDDFGLWPNIEGLRGTSYRATARWTEVCRSQGTIPRDAVLGDFVIGDQPSYALPDLLLIKPPPGLAATVVLTQAQYDALTPPDPANLYLVVQA</sequence>
<dbReference type="Proteomes" id="UP001198571">
    <property type="component" value="Unassembled WGS sequence"/>
</dbReference>
<proteinExistence type="predicted"/>
<evidence type="ECO:0000259" key="1">
    <source>
        <dbReference type="Pfam" id="PF24243"/>
    </source>
</evidence>
<reference evidence="2 3" key="1">
    <citation type="submission" date="2020-07" db="EMBL/GenBank/DDBJ databases">
        <title>Pseudogemmobacter sp. nov., isolated from poultry manure in Taiwan.</title>
        <authorList>
            <person name="Lin S.-Y."/>
            <person name="Tang Y.-S."/>
            <person name="Young C.-C."/>
        </authorList>
    </citation>
    <scope>NUCLEOTIDE SEQUENCE [LARGE SCALE GENOMIC DNA]</scope>
    <source>
        <strain evidence="2 3">CC-YST710</strain>
    </source>
</reference>
<feature type="domain" description="Minor tail protein gp31 C-terminal" evidence="1">
    <location>
        <begin position="123"/>
        <end position="146"/>
    </location>
</feature>
<dbReference type="InterPro" id="IPR056923">
    <property type="entry name" value="Minor_tail_gp31_C"/>
</dbReference>
<keyword evidence="3" id="KW-1185">Reference proteome</keyword>
<evidence type="ECO:0000313" key="3">
    <source>
        <dbReference type="Proteomes" id="UP001198571"/>
    </source>
</evidence>